<dbReference type="InterPro" id="IPR021607">
    <property type="entry name" value="DUF3224"/>
</dbReference>
<sequence>MEGVFQITGWDENNYQNGPDEQKKSLAKITQNYQGDFEGTSEVQYLMSYQSSAEAVFVGFEVFTGKIGQVSGSVTFQHTGTFKNGVASSEFTVVEGAGTEGLSQLTGCGRFESGEHGQAKYQFDV</sequence>
<dbReference type="KEGG" id="psym:J1N51_00460"/>
<keyword evidence="2" id="KW-1185">Reference proteome</keyword>
<organism evidence="1 2">
    <name type="scientific">Psychrosphaera ytuae</name>
    <dbReference type="NCBI Taxonomy" id="2820710"/>
    <lineage>
        <taxon>Bacteria</taxon>
        <taxon>Pseudomonadati</taxon>
        <taxon>Pseudomonadota</taxon>
        <taxon>Gammaproteobacteria</taxon>
        <taxon>Alteromonadales</taxon>
        <taxon>Pseudoalteromonadaceae</taxon>
        <taxon>Psychrosphaera</taxon>
    </lineage>
</organism>
<name>A0A975HI91_9GAMM</name>
<protein>
    <submittedName>
        <fullName evidence="1">DUF3224 domain-containing protein</fullName>
    </submittedName>
</protein>
<dbReference type="EMBL" id="CP072110">
    <property type="protein sequence ID" value="QTH64006.1"/>
    <property type="molecule type" value="Genomic_DNA"/>
</dbReference>
<dbReference type="Proteomes" id="UP000682739">
    <property type="component" value="Chromosome"/>
</dbReference>
<dbReference type="Pfam" id="PF11528">
    <property type="entry name" value="DUF3224"/>
    <property type="match status" value="1"/>
</dbReference>
<evidence type="ECO:0000313" key="2">
    <source>
        <dbReference type="Proteomes" id="UP000682739"/>
    </source>
</evidence>
<proteinExistence type="predicted"/>
<dbReference type="SUPFAM" id="SSF159238">
    <property type="entry name" value="SO1590-like"/>
    <property type="match status" value="1"/>
</dbReference>
<dbReference type="Gene3D" id="2.40.350.10">
    <property type="entry name" value="SO1590-like"/>
    <property type="match status" value="1"/>
</dbReference>
<accession>A0A975HI91</accession>
<reference evidence="1" key="1">
    <citation type="submission" date="2021-03" db="EMBL/GenBank/DDBJ databases">
        <title>Description of Psychrosphaera ytuae sp. nov. isolated from deep sea sediment of South China Sea.</title>
        <authorList>
            <person name="Zhang J."/>
            <person name="Xu X.-D."/>
        </authorList>
    </citation>
    <scope>NUCLEOTIDE SEQUENCE</scope>
    <source>
        <strain evidence="1">MTZ26</strain>
    </source>
</reference>
<gene>
    <name evidence="1" type="ORF">J1N51_00460</name>
</gene>
<dbReference type="InterPro" id="IPR023159">
    <property type="entry name" value="SO1590-like_sf"/>
</dbReference>
<evidence type="ECO:0000313" key="1">
    <source>
        <dbReference type="EMBL" id="QTH64006.1"/>
    </source>
</evidence>
<dbReference type="RefSeq" id="WP_208832061.1">
    <property type="nucleotide sequence ID" value="NZ_CP072110.1"/>
</dbReference>
<dbReference type="AlphaFoldDB" id="A0A975HI91"/>